<name>A0A7H9HVK5_9SACH</name>
<dbReference type="FunFam" id="3.30.1460.20:FF:000009">
    <property type="entry name" value="Arp2/3 complex 34 kDa subunit"/>
    <property type="match status" value="1"/>
</dbReference>
<dbReference type="PANTHER" id="PTHR12058">
    <property type="entry name" value="ARP2/3 COMPLEX 34 KDA SUBUNIT"/>
    <property type="match status" value="1"/>
</dbReference>
<dbReference type="Proteomes" id="UP000510647">
    <property type="component" value="Chromosome 6"/>
</dbReference>
<sequence length="337" mass="38478">MLQLQPQNLLVQKTFGEAVEACLAGNPLTLDRIVSDFDYTTLHISNDSGDKSVLYVSIRTKAWQSVAACRGGSGLAAFLESKYVGQPGVEVSREIESGYDYTLRVDLRQVQPEAIVQLSLLKTLILSYPFQLAFDEFVQLSNASVAAGGESGSSLESSTLHTIRYRDDENLFIRAASDRITVIFETIFQDETDKVFGKVFLQEFVDARKRNRTIQSAPQVLFSHEPPLEIQQRSQPQAATVQDSSRRFITFVLFPRHFQTQELQFSTVSQLTLFRNYFHYHIKCSKAYMHSRMRYRVDSFIKVLNRAKVDEDDADDDQLQQQQQQSRRTITGRKVVH</sequence>
<keyword evidence="4 6" id="KW-0009">Actin-binding</keyword>
<dbReference type="Gene3D" id="3.30.1460.20">
    <property type="match status" value="2"/>
</dbReference>
<dbReference type="GO" id="GO:0051015">
    <property type="term" value="F:actin filament binding"/>
    <property type="evidence" value="ECO:0007669"/>
    <property type="project" value="TreeGrafter"/>
</dbReference>
<evidence type="ECO:0000256" key="7">
    <source>
        <dbReference type="SAM" id="MobiDB-lite"/>
    </source>
</evidence>
<organism evidence="8 9">
    <name type="scientific">Torulaspora globosa</name>
    <dbReference type="NCBI Taxonomy" id="48254"/>
    <lineage>
        <taxon>Eukaryota</taxon>
        <taxon>Fungi</taxon>
        <taxon>Dikarya</taxon>
        <taxon>Ascomycota</taxon>
        <taxon>Saccharomycotina</taxon>
        <taxon>Saccharomycetes</taxon>
        <taxon>Saccharomycetales</taxon>
        <taxon>Saccharomycetaceae</taxon>
        <taxon>Torulaspora</taxon>
    </lineage>
</organism>
<dbReference type="Pfam" id="PF04045">
    <property type="entry name" value="P34-Arc"/>
    <property type="match status" value="1"/>
</dbReference>
<keyword evidence="5 6" id="KW-0206">Cytoskeleton</keyword>
<comment type="similarity">
    <text evidence="2 6">Belongs to the ARPC2 family.</text>
</comment>
<evidence type="ECO:0000256" key="6">
    <source>
        <dbReference type="RuleBase" id="RU364015"/>
    </source>
</evidence>
<dbReference type="GO" id="GO:0030041">
    <property type="term" value="P:actin filament polymerization"/>
    <property type="evidence" value="ECO:0007669"/>
    <property type="project" value="InterPro"/>
</dbReference>
<dbReference type="GO" id="GO:0034314">
    <property type="term" value="P:Arp2/3 complex-mediated actin nucleation"/>
    <property type="evidence" value="ECO:0007669"/>
    <property type="project" value="InterPro"/>
</dbReference>
<proteinExistence type="inferred from homology"/>
<gene>
    <name evidence="8" type="ORF">HG537_0F00500</name>
</gene>
<evidence type="ECO:0000313" key="8">
    <source>
        <dbReference type="EMBL" id="QLQ81289.1"/>
    </source>
</evidence>
<dbReference type="PANTHER" id="PTHR12058:SF0">
    <property type="entry name" value="ACTIN-RELATED PROTEIN 2_3 COMPLEX SUBUNIT 2"/>
    <property type="match status" value="1"/>
</dbReference>
<dbReference type="FunFam" id="3.30.1460.20:FF:000010">
    <property type="entry name" value="Arp2/3 complex 34 kDa subunit"/>
    <property type="match status" value="1"/>
</dbReference>
<evidence type="ECO:0000256" key="5">
    <source>
        <dbReference type="ARBA" id="ARBA00023212"/>
    </source>
</evidence>
<comment type="subunit">
    <text evidence="6">Component of the Arp2/3 complex.</text>
</comment>
<dbReference type="InterPro" id="IPR034666">
    <property type="entry name" value="ARPC2/4"/>
</dbReference>
<keyword evidence="3 6" id="KW-0963">Cytoplasm</keyword>
<dbReference type="InterPro" id="IPR007188">
    <property type="entry name" value="ARPC2"/>
</dbReference>
<evidence type="ECO:0000313" key="9">
    <source>
        <dbReference type="Proteomes" id="UP000510647"/>
    </source>
</evidence>
<evidence type="ECO:0000256" key="1">
    <source>
        <dbReference type="ARBA" id="ARBA00004245"/>
    </source>
</evidence>
<dbReference type="SUPFAM" id="SSF69645">
    <property type="entry name" value="Arp2/3 complex subunits"/>
    <property type="match status" value="2"/>
</dbReference>
<evidence type="ECO:0000256" key="3">
    <source>
        <dbReference type="ARBA" id="ARBA00022490"/>
    </source>
</evidence>
<dbReference type="AlphaFoldDB" id="A0A7H9HVK5"/>
<reference evidence="8 9" key="1">
    <citation type="submission" date="2020-06" db="EMBL/GenBank/DDBJ databases">
        <title>The yeast mating-type switching endonuclease HO is a domesticated member of an unorthodox homing genetic element family.</title>
        <authorList>
            <person name="Coughlan A.Y."/>
            <person name="Lombardi L."/>
            <person name="Braun-Galleani S."/>
            <person name="Martos A.R."/>
            <person name="Galeote V."/>
            <person name="Bigey F."/>
            <person name="Dequin S."/>
            <person name="Byrne K.P."/>
            <person name="Wolfe K.H."/>
        </authorList>
    </citation>
    <scope>NUCLEOTIDE SEQUENCE [LARGE SCALE GENOMIC DNA]</scope>
    <source>
        <strain evidence="8 9">CBS2947</strain>
    </source>
</reference>
<evidence type="ECO:0000256" key="4">
    <source>
        <dbReference type="ARBA" id="ARBA00023203"/>
    </source>
</evidence>
<dbReference type="EMBL" id="CP059272">
    <property type="protein sequence ID" value="QLQ81289.1"/>
    <property type="molecule type" value="Genomic_DNA"/>
</dbReference>
<keyword evidence="9" id="KW-1185">Reference proteome</keyword>
<comment type="subcellular location">
    <subcellularLocation>
        <location evidence="1 6">Cytoplasm</location>
        <location evidence="1 6">Cytoskeleton</location>
    </subcellularLocation>
</comment>
<dbReference type="GO" id="GO:0005885">
    <property type="term" value="C:Arp2/3 protein complex"/>
    <property type="evidence" value="ECO:0007669"/>
    <property type="project" value="InterPro"/>
</dbReference>
<evidence type="ECO:0000256" key="2">
    <source>
        <dbReference type="ARBA" id="ARBA00007192"/>
    </source>
</evidence>
<protein>
    <recommendedName>
        <fullName evidence="6">Arp2/3 complex 34 kDa subunit</fullName>
    </recommendedName>
</protein>
<accession>A0A7H9HVK5</accession>
<feature type="region of interest" description="Disordered" evidence="7">
    <location>
        <begin position="311"/>
        <end position="337"/>
    </location>
</feature>
<dbReference type="GO" id="GO:0005200">
    <property type="term" value="F:structural constituent of cytoskeleton"/>
    <property type="evidence" value="ECO:0007669"/>
    <property type="project" value="TreeGrafter"/>
</dbReference>
<dbReference type="OrthoDB" id="148331at2759"/>
<dbReference type="GO" id="GO:0006897">
    <property type="term" value="P:endocytosis"/>
    <property type="evidence" value="ECO:0007669"/>
    <property type="project" value="UniProtKB-ARBA"/>
</dbReference>
<comment type="function">
    <text evidence="6">Functions as actin-binding component of the Arp2/3 complex which is involved in regulation of actin polymerization and together with an activating nucleation-promoting factor (NPF) mediates the formation of branched actin networks.</text>
</comment>